<proteinExistence type="predicted"/>
<reference evidence="2 3" key="1">
    <citation type="submission" date="2020-07" db="EMBL/GenBank/DDBJ databases">
        <title>Genomic Encyclopedia of Archaeal and Bacterial Type Strains, Phase II (KMG-II): from individual species to whole genera.</title>
        <authorList>
            <person name="Goeker M."/>
        </authorList>
    </citation>
    <scope>NUCLEOTIDE SEQUENCE [LARGE SCALE GENOMIC DNA]</scope>
    <source>
        <strain evidence="2 3">DSM 21226</strain>
    </source>
</reference>
<dbReference type="InterPro" id="IPR029052">
    <property type="entry name" value="Metallo-depent_PP-like"/>
</dbReference>
<accession>A0A7Y9R4M3</accession>
<evidence type="ECO:0000313" key="3">
    <source>
        <dbReference type="Proteomes" id="UP000518288"/>
    </source>
</evidence>
<comment type="caution">
    <text evidence="2">The sequence shown here is derived from an EMBL/GenBank/DDBJ whole genome shotgun (WGS) entry which is preliminary data.</text>
</comment>
<dbReference type="SUPFAM" id="SSF56300">
    <property type="entry name" value="Metallo-dependent phosphatases"/>
    <property type="match status" value="1"/>
</dbReference>
<evidence type="ECO:0000259" key="1">
    <source>
        <dbReference type="Pfam" id="PF00149"/>
    </source>
</evidence>
<sequence length="223" mass="22624">MNAPRKAEGQAGEPADAGTASRVAAPGAIWLCGDVHGRFEHLIGAVLQPPQGQRPAAIVLLGDVQAARPLELELAAILPHTEVWFIHGNHDTDSDADHDHLFGSALAHRNLHGRVVEVAGVRIAGLGGVFRGQGSGLEPAESLAVRDRPGIHGMGRAGQPLARGLAPAAPQHDLPGGGAGAWSAAGRGACHARIAECASARVCGDRRVSPGPGGAAGVPWAPA</sequence>
<gene>
    <name evidence="2" type="ORF">BDD16_004545</name>
</gene>
<dbReference type="RefSeq" id="WP_310732880.1">
    <property type="nucleotide sequence ID" value="NZ_JACCFH010000002.1"/>
</dbReference>
<feature type="domain" description="Calcineurin-like phosphoesterase" evidence="1">
    <location>
        <begin position="29"/>
        <end position="101"/>
    </location>
</feature>
<dbReference type="Gene3D" id="3.60.21.10">
    <property type="match status" value="1"/>
</dbReference>
<dbReference type="EMBL" id="JACCFH010000002">
    <property type="protein sequence ID" value="NYG35483.1"/>
    <property type="molecule type" value="Genomic_DNA"/>
</dbReference>
<dbReference type="AlphaFoldDB" id="A0A7Y9R4M3"/>
<name>A0A7Y9R4M3_9BURK</name>
<dbReference type="Proteomes" id="UP000518288">
    <property type="component" value="Unassembled WGS sequence"/>
</dbReference>
<organism evidence="2 3">
    <name type="scientific">Sphaerotilus montanus</name>
    <dbReference type="NCBI Taxonomy" id="522889"/>
    <lineage>
        <taxon>Bacteria</taxon>
        <taxon>Pseudomonadati</taxon>
        <taxon>Pseudomonadota</taxon>
        <taxon>Betaproteobacteria</taxon>
        <taxon>Burkholderiales</taxon>
        <taxon>Sphaerotilaceae</taxon>
        <taxon>Sphaerotilus</taxon>
    </lineage>
</organism>
<evidence type="ECO:0000313" key="2">
    <source>
        <dbReference type="EMBL" id="NYG35483.1"/>
    </source>
</evidence>
<protein>
    <recommendedName>
        <fullName evidence="1">Calcineurin-like phosphoesterase domain-containing protein</fullName>
    </recommendedName>
</protein>
<dbReference type="InterPro" id="IPR004843">
    <property type="entry name" value="Calcineurin-like_PHP"/>
</dbReference>
<keyword evidence="3" id="KW-1185">Reference proteome</keyword>
<dbReference type="GO" id="GO:0016787">
    <property type="term" value="F:hydrolase activity"/>
    <property type="evidence" value="ECO:0007669"/>
    <property type="project" value="InterPro"/>
</dbReference>
<dbReference type="Pfam" id="PF00149">
    <property type="entry name" value="Metallophos"/>
    <property type="match status" value="1"/>
</dbReference>